<proteinExistence type="inferred from homology"/>
<evidence type="ECO:0000256" key="3">
    <source>
        <dbReference type="ARBA" id="ARBA00023778"/>
    </source>
</evidence>
<feature type="repeat" description="TPR" evidence="4">
    <location>
        <begin position="249"/>
        <end position="282"/>
    </location>
</feature>
<dbReference type="PROSITE" id="PS50005">
    <property type="entry name" value="TPR"/>
    <property type="match status" value="4"/>
</dbReference>
<dbReference type="GO" id="GO:0036064">
    <property type="term" value="C:ciliary basal body"/>
    <property type="evidence" value="ECO:0007669"/>
    <property type="project" value="TreeGrafter"/>
</dbReference>
<feature type="repeat" description="TPR" evidence="4">
    <location>
        <begin position="147"/>
        <end position="180"/>
    </location>
</feature>
<keyword evidence="2 4" id="KW-0802">TPR repeat</keyword>
<dbReference type="SMART" id="SM00028">
    <property type="entry name" value="TPR"/>
    <property type="match status" value="7"/>
</dbReference>
<dbReference type="GO" id="GO:0061512">
    <property type="term" value="P:protein localization to cilium"/>
    <property type="evidence" value="ECO:0007669"/>
    <property type="project" value="TreeGrafter"/>
</dbReference>
<dbReference type="Pfam" id="PF13432">
    <property type="entry name" value="TPR_16"/>
    <property type="match status" value="1"/>
</dbReference>
<dbReference type="SUPFAM" id="SSF48452">
    <property type="entry name" value="TPR-like"/>
    <property type="match status" value="2"/>
</dbReference>
<comment type="caution">
    <text evidence="5">The sequence shown here is derived from an EMBL/GenBank/DDBJ whole genome shotgun (WGS) entry which is preliminary data.</text>
</comment>
<name>A0AAN9Y3P4_9HEMI</name>
<organism evidence="5 6">
    <name type="scientific">Parthenolecanium corni</name>
    <dbReference type="NCBI Taxonomy" id="536013"/>
    <lineage>
        <taxon>Eukaryota</taxon>
        <taxon>Metazoa</taxon>
        <taxon>Ecdysozoa</taxon>
        <taxon>Arthropoda</taxon>
        <taxon>Hexapoda</taxon>
        <taxon>Insecta</taxon>
        <taxon>Pterygota</taxon>
        <taxon>Neoptera</taxon>
        <taxon>Paraneoptera</taxon>
        <taxon>Hemiptera</taxon>
        <taxon>Sternorrhyncha</taxon>
        <taxon>Coccoidea</taxon>
        <taxon>Coccidae</taxon>
        <taxon>Parthenolecanium</taxon>
    </lineage>
</organism>
<evidence type="ECO:0000313" key="5">
    <source>
        <dbReference type="EMBL" id="KAK7590686.1"/>
    </source>
</evidence>
<dbReference type="Pfam" id="PF14559">
    <property type="entry name" value="TPR_19"/>
    <property type="match status" value="1"/>
</dbReference>
<dbReference type="InterPro" id="IPR019734">
    <property type="entry name" value="TPR_rpt"/>
</dbReference>
<gene>
    <name evidence="5" type="ORF">V9T40_002299</name>
</gene>
<evidence type="ECO:0000256" key="1">
    <source>
        <dbReference type="ARBA" id="ARBA00022737"/>
    </source>
</evidence>
<dbReference type="InterPro" id="IPR011990">
    <property type="entry name" value="TPR-like_helical_dom_sf"/>
</dbReference>
<comment type="similarity">
    <text evidence="3">Belongs to the BBS4 family.</text>
</comment>
<evidence type="ECO:0000256" key="4">
    <source>
        <dbReference type="PROSITE-ProRule" id="PRU00339"/>
    </source>
</evidence>
<keyword evidence="6" id="KW-1185">Reference proteome</keyword>
<evidence type="ECO:0000256" key="2">
    <source>
        <dbReference type="ARBA" id="ARBA00022803"/>
    </source>
</evidence>
<dbReference type="Pfam" id="PF13181">
    <property type="entry name" value="TPR_8"/>
    <property type="match status" value="3"/>
</dbReference>
<dbReference type="Proteomes" id="UP001367676">
    <property type="component" value="Unassembled WGS sequence"/>
</dbReference>
<dbReference type="PANTHER" id="PTHR44186:SF1">
    <property type="entry name" value="BARDET-BIEDL SYNDROME 4 PROTEIN"/>
    <property type="match status" value="1"/>
</dbReference>
<dbReference type="PANTHER" id="PTHR44186">
    <property type="match status" value="1"/>
</dbReference>
<reference evidence="5 6" key="1">
    <citation type="submission" date="2024-03" db="EMBL/GenBank/DDBJ databases">
        <title>Adaptation during the transition from Ophiocordyceps entomopathogen to insect associate is accompanied by gene loss and intensified selection.</title>
        <authorList>
            <person name="Ward C.M."/>
            <person name="Onetto C.A."/>
            <person name="Borneman A.R."/>
        </authorList>
    </citation>
    <scope>NUCLEOTIDE SEQUENCE [LARGE SCALE GENOMIC DNA]</scope>
    <source>
        <strain evidence="5">AWRI1</strain>
        <tissue evidence="5">Single Adult Female</tissue>
    </source>
</reference>
<sequence length="368" mass="42767">MSSILSNSSLEILNWMLHAKYVRREYDQCKKLAEQELTRTNGYNEYANFILGSINLENGEIQKALKYFEKCHLLNPQNVENVKRMGRCLFLLGRYQLALETFFKAEKLAETPDWNIYYHLGICWIKCKDEEKAKEYLKRAVELSRNEQSFCELAKLYENQKDFANAISVYEAAIRFYPTNTELSINLGLIFMKLIEYKKAFNLLGTAIAHDPANPDALFTFAAEIQRHGEYDVAVIKYKIAAQKLPECPEMWNNIGMCFFGKRKYVAAITCLKRSYYLNPTKWLTCYNLGLLHLNTRQYASAAIYLSTAIKLNSQHAQTFTLLAHVRIAQERIPTVDFRSKKLLLRMSFLLEIFMSCILHNQNAVNTK</sequence>
<feature type="repeat" description="TPR" evidence="4">
    <location>
        <begin position="181"/>
        <end position="214"/>
    </location>
</feature>
<evidence type="ECO:0000313" key="6">
    <source>
        <dbReference type="Proteomes" id="UP001367676"/>
    </source>
</evidence>
<dbReference type="Gene3D" id="1.25.40.10">
    <property type="entry name" value="Tetratricopeptide repeat domain"/>
    <property type="match status" value="2"/>
</dbReference>
<dbReference type="EMBL" id="JBBCAQ010000022">
    <property type="protein sequence ID" value="KAK7590686.1"/>
    <property type="molecule type" value="Genomic_DNA"/>
</dbReference>
<evidence type="ECO:0008006" key="7">
    <source>
        <dbReference type="Google" id="ProtNLM"/>
    </source>
</evidence>
<accession>A0AAN9Y3P4</accession>
<protein>
    <recommendedName>
        <fullName evidence="7">Bardet-Biedl syndrome 4</fullName>
    </recommendedName>
</protein>
<feature type="repeat" description="TPR" evidence="4">
    <location>
        <begin position="45"/>
        <end position="78"/>
    </location>
</feature>
<dbReference type="GO" id="GO:0060271">
    <property type="term" value="P:cilium assembly"/>
    <property type="evidence" value="ECO:0007669"/>
    <property type="project" value="TreeGrafter"/>
</dbReference>
<keyword evidence="1" id="KW-0677">Repeat</keyword>
<dbReference type="AlphaFoldDB" id="A0AAN9Y3P4"/>